<evidence type="ECO:0000313" key="1">
    <source>
        <dbReference type="EMBL" id="SUZ12281.1"/>
    </source>
</evidence>
<reference evidence="1" key="1">
    <citation type="submission" date="2018-07" db="EMBL/GenBank/DDBJ databases">
        <authorList>
            <person name="Quirk P.G."/>
            <person name="Krulwich T.A."/>
        </authorList>
    </citation>
    <scope>NUCLEOTIDE SEQUENCE</scope>
    <source>
        <strain evidence="1">96224</strain>
    </source>
</reference>
<name>A0A381LGS2_BLUGR</name>
<protein>
    <submittedName>
        <fullName evidence="1">BgtE-20044</fullName>
    </submittedName>
</protein>
<sequence>MKPLSVATMAVLAGFPRLVPAPWFDPLIECPSGSRYFHQDLLATAIDAKPENIEPDHPSIAYGNILGAYRFRKKILDGTLMEYLLQYIDVLPTVRLYEQHGEDWKLCFLSAREG</sequence>
<proteinExistence type="predicted"/>
<dbReference type="EMBL" id="UIGY01000164">
    <property type="protein sequence ID" value="SUZ12281.1"/>
    <property type="molecule type" value="Genomic_DNA"/>
</dbReference>
<dbReference type="AlphaFoldDB" id="A0A381LGS2"/>
<gene>
    <name evidence="1" type="ORF">BGT96224V2_LOCUS5459</name>
</gene>
<organism evidence="1">
    <name type="scientific">Blumeria graminis f. sp. tritici 96224</name>
    <dbReference type="NCBI Taxonomy" id="1268274"/>
    <lineage>
        <taxon>Eukaryota</taxon>
        <taxon>Fungi</taxon>
        <taxon>Dikarya</taxon>
        <taxon>Ascomycota</taxon>
        <taxon>Pezizomycotina</taxon>
        <taxon>Leotiomycetes</taxon>
        <taxon>Erysiphales</taxon>
        <taxon>Erysiphaceae</taxon>
        <taxon>Blumeria</taxon>
    </lineage>
</organism>
<accession>A0A381LGS2</accession>